<organism evidence="4 5">
    <name type="scientific">Bacteroides faecis</name>
    <dbReference type="NCBI Taxonomy" id="674529"/>
    <lineage>
        <taxon>Bacteria</taxon>
        <taxon>Pseudomonadati</taxon>
        <taxon>Bacteroidota</taxon>
        <taxon>Bacteroidia</taxon>
        <taxon>Bacteroidales</taxon>
        <taxon>Bacteroidaceae</taxon>
        <taxon>Bacteroides</taxon>
    </lineage>
</organism>
<protein>
    <submittedName>
        <fullName evidence="4">DUF4296 domain-containing protein</fullName>
    </submittedName>
</protein>
<proteinExistence type="predicted"/>
<feature type="signal peptide" evidence="2">
    <location>
        <begin position="1"/>
        <end position="20"/>
    </location>
</feature>
<evidence type="ECO:0000313" key="4">
    <source>
        <dbReference type="EMBL" id="MCS2793574.1"/>
    </source>
</evidence>
<comment type="caution">
    <text evidence="4">The sequence shown here is derived from an EMBL/GenBank/DDBJ whole genome shotgun (WGS) entry which is preliminary data.</text>
</comment>
<evidence type="ECO:0000313" key="5">
    <source>
        <dbReference type="Proteomes" id="UP001204548"/>
    </source>
</evidence>
<reference evidence="4" key="1">
    <citation type="submission" date="2022-08" db="EMBL/GenBank/DDBJ databases">
        <title>Genome Sequencing of Bacteroides fragilis Group Isolates with Nanopore Technology.</title>
        <authorList>
            <person name="Tisza M.J."/>
            <person name="Smith D."/>
            <person name="Dekker J.P."/>
        </authorList>
    </citation>
    <scope>NUCLEOTIDE SEQUENCE</scope>
    <source>
        <strain evidence="4">BFG-351</strain>
    </source>
</reference>
<dbReference type="Pfam" id="PF14129">
    <property type="entry name" value="DUF4296"/>
    <property type="match status" value="1"/>
</dbReference>
<dbReference type="InterPro" id="IPR025381">
    <property type="entry name" value="DUF4296"/>
</dbReference>
<dbReference type="AlphaFoldDB" id="A0AAW5NYJ2"/>
<keyword evidence="2" id="KW-0732">Signal</keyword>
<accession>A0AAW5NYJ2</accession>
<evidence type="ECO:0000256" key="1">
    <source>
        <dbReference type="SAM" id="MobiDB-lite"/>
    </source>
</evidence>
<name>A0AAW5NYJ2_9BACE</name>
<dbReference type="EMBL" id="JANUTS010000001">
    <property type="protein sequence ID" value="MCS2793574.1"/>
    <property type="molecule type" value="Genomic_DNA"/>
</dbReference>
<evidence type="ECO:0000256" key="2">
    <source>
        <dbReference type="SAM" id="SignalP"/>
    </source>
</evidence>
<feature type="domain" description="DUF4296" evidence="3">
    <location>
        <begin position="27"/>
        <end position="109"/>
    </location>
</feature>
<evidence type="ECO:0000259" key="3">
    <source>
        <dbReference type="Pfam" id="PF14129"/>
    </source>
</evidence>
<dbReference type="PROSITE" id="PS51257">
    <property type="entry name" value="PROKAR_LIPOPROTEIN"/>
    <property type="match status" value="1"/>
</dbReference>
<sequence>MKSRFRFHLCCICMFALAVAGCKVKRPDDVISESKMENLLYDYHLAKSMGDNLPYNENYKKALYLDAVFKKYGTTEAVFDSSLVWYTRNTEVLSKIYERVSKRLKAQQNEINHLIALRDNKPKMSDPGDSIDVWPWKRFVRLTGEVMNDQYAFVLPADTNYKDRDTLVWEVRYRFLEPMLADSLRTVTMAMQVIYEKDTLNRLETVTDPGVHQIRLFADTLGAMKEIKGFIYYPVQGEKAGALLADRFILTRYHCADSLSVAERDSINQLEALKTDSLKKISAQKDTEISKDSLKKVDELKDSQRISPEEMNRRRTVTPEKKPEQIEVEQHIQQEKIEQRRERQMNQRKNQQRRQSSPPLIL</sequence>
<dbReference type="Proteomes" id="UP001204548">
    <property type="component" value="Unassembled WGS sequence"/>
</dbReference>
<dbReference type="RefSeq" id="WP_258990641.1">
    <property type="nucleotide sequence ID" value="NZ_JANUTS010000001.1"/>
</dbReference>
<gene>
    <name evidence="4" type="ORF">NXW97_16455</name>
</gene>
<feature type="chain" id="PRO_5044003352" evidence="2">
    <location>
        <begin position="21"/>
        <end position="362"/>
    </location>
</feature>
<feature type="compositionally biased region" description="Basic and acidic residues" evidence="1">
    <location>
        <begin position="299"/>
        <end position="345"/>
    </location>
</feature>
<feature type="region of interest" description="Disordered" evidence="1">
    <location>
        <begin position="299"/>
        <end position="362"/>
    </location>
</feature>